<gene>
    <name evidence="2" type="ORF">EJ04DRAFT_565501</name>
</gene>
<evidence type="ECO:0000256" key="1">
    <source>
        <dbReference type="SAM" id="Phobius"/>
    </source>
</evidence>
<feature type="transmembrane region" description="Helical" evidence="1">
    <location>
        <begin position="6"/>
        <end position="32"/>
    </location>
</feature>
<name>A0A9P4QUM7_9PLEO</name>
<dbReference type="EMBL" id="ML996168">
    <property type="protein sequence ID" value="KAF2732999.1"/>
    <property type="molecule type" value="Genomic_DNA"/>
</dbReference>
<accession>A0A9P4QUM7</accession>
<keyword evidence="1" id="KW-1133">Transmembrane helix</keyword>
<proteinExistence type="predicted"/>
<comment type="caution">
    <text evidence="2">The sequence shown here is derived from an EMBL/GenBank/DDBJ whole genome shotgun (WGS) entry which is preliminary data.</text>
</comment>
<organism evidence="2 3">
    <name type="scientific">Polyplosphaeria fusca</name>
    <dbReference type="NCBI Taxonomy" id="682080"/>
    <lineage>
        <taxon>Eukaryota</taxon>
        <taxon>Fungi</taxon>
        <taxon>Dikarya</taxon>
        <taxon>Ascomycota</taxon>
        <taxon>Pezizomycotina</taxon>
        <taxon>Dothideomycetes</taxon>
        <taxon>Pleosporomycetidae</taxon>
        <taxon>Pleosporales</taxon>
        <taxon>Tetraplosphaeriaceae</taxon>
        <taxon>Polyplosphaeria</taxon>
    </lineage>
</organism>
<evidence type="ECO:0000313" key="2">
    <source>
        <dbReference type="EMBL" id="KAF2732999.1"/>
    </source>
</evidence>
<keyword evidence="1" id="KW-0812">Transmembrane</keyword>
<keyword evidence="3" id="KW-1185">Reference proteome</keyword>
<keyword evidence="1" id="KW-0472">Membrane</keyword>
<evidence type="ECO:0000313" key="3">
    <source>
        <dbReference type="Proteomes" id="UP000799444"/>
    </source>
</evidence>
<dbReference type="Proteomes" id="UP000799444">
    <property type="component" value="Unassembled WGS sequence"/>
</dbReference>
<dbReference type="AlphaFoldDB" id="A0A9P4QUM7"/>
<protein>
    <submittedName>
        <fullName evidence="2">Uncharacterized protein</fullName>
    </submittedName>
</protein>
<sequence length="149" mass="16174">MQWTKAAYIHTAIGVGVGGAIFVFTMSAFIIWKFYYSPRKQRAAALAVANNLYTYGSAPAQGAIELQRLPAAARPIGLALRARDGDMSIRVAGGGASRGFGREESGWETVASNSAYTAFAREESGWETVADWEESSMGMMPPMPRPYIR</sequence>
<reference evidence="2" key="1">
    <citation type="journal article" date="2020" name="Stud. Mycol.">
        <title>101 Dothideomycetes genomes: a test case for predicting lifestyles and emergence of pathogens.</title>
        <authorList>
            <person name="Haridas S."/>
            <person name="Albert R."/>
            <person name="Binder M."/>
            <person name="Bloem J."/>
            <person name="Labutti K."/>
            <person name="Salamov A."/>
            <person name="Andreopoulos B."/>
            <person name="Baker S."/>
            <person name="Barry K."/>
            <person name="Bills G."/>
            <person name="Bluhm B."/>
            <person name="Cannon C."/>
            <person name="Castanera R."/>
            <person name="Culley D."/>
            <person name="Daum C."/>
            <person name="Ezra D."/>
            <person name="Gonzalez J."/>
            <person name="Henrissat B."/>
            <person name="Kuo A."/>
            <person name="Liang C."/>
            <person name="Lipzen A."/>
            <person name="Lutzoni F."/>
            <person name="Magnuson J."/>
            <person name="Mondo S."/>
            <person name="Nolan M."/>
            <person name="Ohm R."/>
            <person name="Pangilinan J."/>
            <person name="Park H.-J."/>
            <person name="Ramirez L."/>
            <person name="Alfaro M."/>
            <person name="Sun H."/>
            <person name="Tritt A."/>
            <person name="Yoshinaga Y."/>
            <person name="Zwiers L.-H."/>
            <person name="Turgeon B."/>
            <person name="Goodwin S."/>
            <person name="Spatafora J."/>
            <person name="Crous P."/>
            <person name="Grigoriev I."/>
        </authorList>
    </citation>
    <scope>NUCLEOTIDE SEQUENCE</scope>
    <source>
        <strain evidence="2">CBS 125425</strain>
    </source>
</reference>